<feature type="region of interest" description="Disordered" evidence="2">
    <location>
        <begin position="743"/>
        <end position="855"/>
    </location>
</feature>
<evidence type="ECO:0000259" key="3">
    <source>
        <dbReference type="PROSITE" id="PS50106"/>
    </source>
</evidence>
<feature type="compositionally biased region" description="Polar residues" evidence="2">
    <location>
        <begin position="379"/>
        <end position="389"/>
    </location>
</feature>
<sequence length="1075" mass="116451">MAGSTQTAPVSKCELSGVRKSTPVPARNTGQGFHLQLGILKECQSQVQAFLEDADSVLAALDQCQAEEKCLMLIKRPKDAARKTGMRDTAAQNVVSKIRDRTTTTTHGGKLFDMLKSHSWANLSVSDPQLYRQFNGLQLSQIQTAQHQLQKVKRSSDQHSVASSNDTDRSEPRRRYISARSKETGRQGHRTMPEGSRQSVTSPDYYSDSSSTASDYQYVGGRRAERSREQQGRRGERYPSIPEDGQEINNNSNKGGNPGGKGSNNNHPMYYSCQDISYASRPDGGGRASDQLYQPRKRDQDAPTHDPGDMMDDGVRSQSLGNLSTGLTLSLVGQRKADSMLDLSSSSPARQQQPPPPRARGPRHRASDGAQYPEHAQSSRDSYPQNNVRSPRDSDPDSAFSPRDPRGFPYPDAQSPPYSDRRRSSNGSYYNNNPHDAGSHNHSHNYARSQQNGYAYSSASTSREQTPQSDCAPPKPKRSLPQVPLVETSERIKRFTEMMRSRMSVGSSTGRSTANSAMSQASNTPQTPLSRQASVTDNGSDCEVSTLLDVRLKDSGSGDSPQKHSDAGGGGGGGRRPPGHVEVDSSNRTSVHETPQLYGDHSSDSGQTPFTSHSHSSTMDSGYTTNTEGDADSTVLSGNGVGPPRNLALATARKFSSMQNVSTAHHNGYNHHGNNQHNNYPPNAHHDGPSSDVNGNRQQPPLQYRGPAPVRAQHSVHGTDGSTADHRRSWDLAQSFKSLDFQPVAQSEQIDRRHSQDEALLKPQAVTVNSSVKPVKSVTPRRATDLHVKNTSDSVRHSLPNGHSAGSWQENPNANSENGMNTLPGHWKYGNASHNAAISNGNTNSVQRTGSKTTPISAPPTLFQLSQSYDLCSVKFSLPAQVSVKDVLTLASVQVSLPAANSPGPLHSPQGRCAQLGGPGSAFRPVRTAPGTGQITAGVTGVGSVGEQFQQLCFVGDLQTGDVLVELNGWYCLNSDHASVQRVLENCQGEVTLGIARKKDESLAARLKQLEQSLHSVESEVQRLTQEVAKKDNRILELSTMLPWKNEEGEAAGSDKLVLESEEGAFVIGDNEFVV</sequence>
<evidence type="ECO:0000313" key="4">
    <source>
        <dbReference type="EMBL" id="KAK7494462.1"/>
    </source>
</evidence>
<feature type="compositionally biased region" description="Polar residues" evidence="2">
    <location>
        <begin position="444"/>
        <end position="469"/>
    </location>
</feature>
<feature type="compositionally biased region" description="Polar residues" evidence="2">
    <location>
        <begin position="504"/>
        <end position="539"/>
    </location>
</feature>
<feature type="compositionally biased region" description="Basic and acidic residues" evidence="2">
    <location>
        <begin position="550"/>
        <end position="566"/>
    </location>
</feature>
<reference evidence="4 5" key="1">
    <citation type="journal article" date="2023" name="Sci. Data">
        <title>Genome assembly of the Korean intertidal mud-creeper Batillaria attramentaria.</title>
        <authorList>
            <person name="Patra A.K."/>
            <person name="Ho P.T."/>
            <person name="Jun S."/>
            <person name="Lee S.J."/>
            <person name="Kim Y."/>
            <person name="Won Y.J."/>
        </authorList>
    </citation>
    <scope>NUCLEOTIDE SEQUENCE [LARGE SCALE GENOMIC DNA]</scope>
    <source>
        <strain evidence="4">Wonlab-2016</strain>
    </source>
</reference>
<protein>
    <recommendedName>
        <fullName evidence="3">PDZ domain-containing protein</fullName>
    </recommendedName>
</protein>
<feature type="compositionally biased region" description="Polar residues" evidence="2">
    <location>
        <begin position="691"/>
        <end position="701"/>
    </location>
</feature>
<proteinExistence type="predicted"/>
<feature type="compositionally biased region" description="Low complexity" evidence="2">
    <location>
        <begin position="664"/>
        <end position="683"/>
    </location>
</feature>
<dbReference type="Proteomes" id="UP001519460">
    <property type="component" value="Unassembled WGS sequence"/>
</dbReference>
<comment type="caution">
    <text evidence="4">The sequence shown here is derived from an EMBL/GenBank/DDBJ whole genome shotgun (WGS) entry which is preliminary data.</text>
</comment>
<organism evidence="4 5">
    <name type="scientific">Batillaria attramentaria</name>
    <dbReference type="NCBI Taxonomy" id="370345"/>
    <lineage>
        <taxon>Eukaryota</taxon>
        <taxon>Metazoa</taxon>
        <taxon>Spiralia</taxon>
        <taxon>Lophotrochozoa</taxon>
        <taxon>Mollusca</taxon>
        <taxon>Gastropoda</taxon>
        <taxon>Caenogastropoda</taxon>
        <taxon>Sorbeoconcha</taxon>
        <taxon>Cerithioidea</taxon>
        <taxon>Batillariidae</taxon>
        <taxon>Batillaria</taxon>
    </lineage>
</organism>
<evidence type="ECO:0000256" key="2">
    <source>
        <dbReference type="SAM" id="MobiDB-lite"/>
    </source>
</evidence>
<feature type="compositionally biased region" description="Basic and acidic residues" evidence="2">
    <location>
        <begin position="296"/>
        <end position="308"/>
    </location>
</feature>
<name>A0ABD0L4Y2_9CAEN</name>
<feature type="compositionally biased region" description="Basic and acidic residues" evidence="2">
    <location>
        <begin position="749"/>
        <end position="760"/>
    </location>
</feature>
<feature type="compositionally biased region" description="Basic and acidic residues" evidence="2">
    <location>
        <begin position="782"/>
        <end position="796"/>
    </location>
</feature>
<feature type="compositionally biased region" description="Polar residues" evidence="2">
    <location>
        <begin position="832"/>
        <end position="855"/>
    </location>
</feature>
<keyword evidence="5" id="KW-1185">Reference proteome</keyword>
<dbReference type="InterPro" id="IPR001478">
    <property type="entry name" value="PDZ"/>
</dbReference>
<feature type="compositionally biased region" description="Polar residues" evidence="2">
    <location>
        <begin position="604"/>
        <end position="628"/>
    </location>
</feature>
<feature type="compositionally biased region" description="Basic and acidic residues" evidence="2">
    <location>
        <begin position="222"/>
        <end position="237"/>
    </location>
</feature>
<evidence type="ECO:0000256" key="1">
    <source>
        <dbReference type="SAM" id="Coils"/>
    </source>
</evidence>
<feature type="domain" description="PDZ" evidence="3">
    <location>
        <begin position="956"/>
        <end position="999"/>
    </location>
</feature>
<feature type="region of interest" description="Disordered" evidence="2">
    <location>
        <begin position="150"/>
        <end position="321"/>
    </location>
</feature>
<feature type="region of interest" description="Disordered" evidence="2">
    <location>
        <begin position="500"/>
        <end position="646"/>
    </location>
</feature>
<feature type="compositionally biased region" description="Gly residues" evidence="2">
    <location>
        <begin position="567"/>
        <end position="576"/>
    </location>
</feature>
<dbReference type="Gene3D" id="2.30.42.10">
    <property type="match status" value="1"/>
</dbReference>
<feature type="compositionally biased region" description="Polar residues" evidence="2">
    <location>
        <begin position="804"/>
        <end position="821"/>
    </location>
</feature>
<feature type="region of interest" description="Disordered" evidence="2">
    <location>
        <begin position="663"/>
        <end position="725"/>
    </location>
</feature>
<gene>
    <name evidence="4" type="ORF">BaRGS_00014354</name>
</gene>
<dbReference type="AlphaFoldDB" id="A0ABD0L4Y2"/>
<feature type="compositionally biased region" description="Low complexity" evidence="2">
    <location>
        <begin position="199"/>
        <end position="216"/>
    </location>
</feature>
<dbReference type="EMBL" id="JACVVK020000083">
    <property type="protein sequence ID" value="KAK7494462.1"/>
    <property type="molecule type" value="Genomic_DNA"/>
</dbReference>
<dbReference type="PROSITE" id="PS50106">
    <property type="entry name" value="PDZ"/>
    <property type="match status" value="1"/>
</dbReference>
<feature type="region of interest" description="Disordered" evidence="2">
    <location>
        <begin position="1"/>
        <end position="26"/>
    </location>
</feature>
<feature type="compositionally biased region" description="Basic and acidic residues" evidence="2">
    <location>
        <begin position="166"/>
        <end position="186"/>
    </location>
</feature>
<dbReference type="InterPro" id="IPR036034">
    <property type="entry name" value="PDZ_sf"/>
</dbReference>
<evidence type="ECO:0000313" key="5">
    <source>
        <dbReference type="Proteomes" id="UP001519460"/>
    </source>
</evidence>
<dbReference type="SUPFAM" id="SSF50156">
    <property type="entry name" value="PDZ domain-like"/>
    <property type="match status" value="1"/>
</dbReference>
<keyword evidence="1" id="KW-0175">Coiled coil</keyword>
<accession>A0ABD0L4Y2</accession>
<feature type="region of interest" description="Disordered" evidence="2">
    <location>
        <begin position="338"/>
        <end position="488"/>
    </location>
</feature>
<feature type="coiled-coil region" evidence="1">
    <location>
        <begin position="1000"/>
        <end position="1034"/>
    </location>
</feature>